<sequence length="315" mass="35913">MFYSSERELKSNQITINNFYKSTLIKAYLDTPNGQLFYAYAIPDKAKTAIVISSGRLEGLDKYKELLWELYNNNFAIFIADHQGQGRSYRHLLNKHKGHVNEFKDYSADLNLFNKQIVDTYWPGKKILVSHSMGGAIAFDYLAHFEHNFSGAFLSAPMLDIYTKNTPKPLAKLIASTATLLGQKDNYALGQTDYIPDEFATNVLTSSPVRYELFRQTYQEEPLLQLGGVTYGWLNATFAFITSVDNLSVTIPLYIASAQNDEVVDNNAQYKLANRHENTVLKSFEGAKHELFFERDEIRQPLLKSLYQFCESVTA</sequence>
<protein>
    <recommendedName>
        <fullName evidence="1">Serine aminopeptidase S33 domain-containing protein</fullName>
    </recommendedName>
</protein>
<evidence type="ECO:0000313" key="2">
    <source>
        <dbReference type="EMBL" id="KKN89267.1"/>
    </source>
</evidence>
<name>A0A0F9UP46_9ZZZZ</name>
<dbReference type="InterPro" id="IPR029058">
    <property type="entry name" value="AB_hydrolase_fold"/>
</dbReference>
<dbReference type="InterPro" id="IPR022742">
    <property type="entry name" value="Hydrolase_4"/>
</dbReference>
<dbReference type="SUPFAM" id="SSF53474">
    <property type="entry name" value="alpha/beta-Hydrolases"/>
    <property type="match status" value="1"/>
</dbReference>
<gene>
    <name evidence="2" type="ORF">LCGC14_0240830</name>
</gene>
<dbReference type="InterPro" id="IPR051044">
    <property type="entry name" value="MAG_DAG_Lipase"/>
</dbReference>
<dbReference type="EMBL" id="LAZR01000121">
    <property type="protein sequence ID" value="KKN89267.1"/>
    <property type="molecule type" value="Genomic_DNA"/>
</dbReference>
<proteinExistence type="predicted"/>
<accession>A0A0F9UP46</accession>
<dbReference type="Pfam" id="PF12146">
    <property type="entry name" value="Hydrolase_4"/>
    <property type="match status" value="1"/>
</dbReference>
<dbReference type="AlphaFoldDB" id="A0A0F9UP46"/>
<evidence type="ECO:0000259" key="1">
    <source>
        <dbReference type="Pfam" id="PF12146"/>
    </source>
</evidence>
<reference evidence="2" key="1">
    <citation type="journal article" date="2015" name="Nature">
        <title>Complex archaea that bridge the gap between prokaryotes and eukaryotes.</title>
        <authorList>
            <person name="Spang A."/>
            <person name="Saw J.H."/>
            <person name="Jorgensen S.L."/>
            <person name="Zaremba-Niedzwiedzka K."/>
            <person name="Martijn J."/>
            <person name="Lind A.E."/>
            <person name="van Eijk R."/>
            <person name="Schleper C."/>
            <person name="Guy L."/>
            <person name="Ettema T.J."/>
        </authorList>
    </citation>
    <scope>NUCLEOTIDE SEQUENCE</scope>
</reference>
<feature type="domain" description="Serine aminopeptidase S33" evidence="1">
    <location>
        <begin position="45"/>
        <end position="296"/>
    </location>
</feature>
<dbReference type="Gene3D" id="3.40.50.1820">
    <property type="entry name" value="alpha/beta hydrolase"/>
    <property type="match status" value="1"/>
</dbReference>
<dbReference type="PANTHER" id="PTHR11614">
    <property type="entry name" value="PHOSPHOLIPASE-RELATED"/>
    <property type="match status" value="1"/>
</dbReference>
<comment type="caution">
    <text evidence="2">The sequence shown here is derived from an EMBL/GenBank/DDBJ whole genome shotgun (WGS) entry which is preliminary data.</text>
</comment>
<organism evidence="2">
    <name type="scientific">marine sediment metagenome</name>
    <dbReference type="NCBI Taxonomy" id="412755"/>
    <lineage>
        <taxon>unclassified sequences</taxon>
        <taxon>metagenomes</taxon>
        <taxon>ecological metagenomes</taxon>
    </lineage>
</organism>